<evidence type="ECO:0000313" key="3">
    <source>
        <dbReference type="Proteomes" id="UP000516046"/>
    </source>
</evidence>
<evidence type="ECO:0000313" key="2">
    <source>
        <dbReference type="EMBL" id="QNO18034.1"/>
    </source>
</evidence>
<protein>
    <submittedName>
        <fullName evidence="2">CpXC domain-containing protein</fullName>
    </submittedName>
</protein>
<dbReference type="InterPro" id="IPR025682">
    <property type="entry name" value="CpXC_dom"/>
</dbReference>
<proteinExistence type="predicted"/>
<dbReference type="KEGG" id="caml:H6X83_14150"/>
<reference evidence="2 3" key="1">
    <citation type="submission" date="2020-08" db="EMBL/GenBank/DDBJ databases">
        <authorList>
            <person name="Ren C."/>
            <person name="Gu Y."/>
            <person name="Xu Y."/>
        </authorList>
    </citation>
    <scope>NUCLEOTIDE SEQUENCE [LARGE SCALE GENOMIC DNA]</scope>
    <source>
        <strain evidence="2 3">LBM18003</strain>
    </source>
</reference>
<gene>
    <name evidence="2" type="ORF">H6X83_14150</name>
</gene>
<feature type="domain" description="CpXC" evidence="1">
    <location>
        <begin position="10"/>
        <end position="129"/>
    </location>
</feature>
<name>A0A7G9WH72_9FIRM</name>
<dbReference type="AlphaFoldDB" id="A0A7G9WH72"/>
<dbReference type="Pfam" id="PF14353">
    <property type="entry name" value="CpXC"/>
    <property type="match status" value="1"/>
</dbReference>
<accession>A0A7G9WH72</accession>
<evidence type="ECO:0000259" key="1">
    <source>
        <dbReference type="Pfam" id="PF14353"/>
    </source>
</evidence>
<dbReference type="RefSeq" id="WP_212507099.1">
    <property type="nucleotide sequence ID" value="NZ_CP060696.1"/>
</dbReference>
<organism evidence="2 3">
    <name type="scientific">Caproicibacterium amylolyticum</name>
    <dbReference type="NCBI Taxonomy" id="2766537"/>
    <lineage>
        <taxon>Bacteria</taxon>
        <taxon>Bacillati</taxon>
        <taxon>Bacillota</taxon>
        <taxon>Clostridia</taxon>
        <taxon>Eubacteriales</taxon>
        <taxon>Oscillospiraceae</taxon>
        <taxon>Caproicibacterium</taxon>
    </lineage>
</organism>
<dbReference type="EMBL" id="CP060696">
    <property type="protein sequence ID" value="QNO18034.1"/>
    <property type="molecule type" value="Genomic_DNA"/>
</dbReference>
<dbReference type="Proteomes" id="UP000516046">
    <property type="component" value="Chromosome"/>
</dbReference>
<keyword evidence="3" id="KW-1185">Reference proteome</keyword>
<sequence>MSTQVNKDVCCPQCGKPVRTKMWTGISADTEPALRQKILDETLFDWQCPHCGYQAELVYPCLYHDKEQKFMIYLVPEGSEQDLKKVEVDTRFPQLAGVRKRAVTSPMELKEKVLIYEAGLDDVGVELVKAGLAAIVEEKQNKAVEAGCFCFANQGTDRMGFLFFMEGEEEPLKKATRFATYQKALEISGQCGGGQGDDFVHVDGRLAARLLEKYQRM</sequence>